<gene>
    <name evidence="2" type="ORF">D9758_002161</name>
</gene>
<evidence type="ECO:0000313" key="2">
    <source>
        <dbReference type="EMBL" id="KAF5368483.1"/>
    </source>
</evidence>
<accession>A0A8H5LT29</accession>
<name>A0A8H5LT29_9AGAR</name>
<feature type="compositionally biased region" description="Polar residues" evidence="1">
    <location>
        <begin position="47"/>
        <end position="57"/>
    </location>
</feature>
<proteinExistence type="predicted"/>
<evidence type="ECO:0000313" key="3">
    <source>
        <dbReference type="Proteomes" id="UP000559256"/>
    </source>
</evidence>
<feature type="compositionally biased region" description="Low complexity" evidence="1">
    <location>
        <begin position="34"/>
        <end position="46"/>
    </location>
</feature>
<comment type="caution">
    <text evidence="2">The sequence shown here is derived from an EMBL/GenBank/DDBJ whole genome shotgun (WGS) entry which is preliminary data.</text>
</comment>
<protein>
    <submittedName>
        <fullName evidence="2">Uncharacterized protein</fullName>
    </submittedName>
</protein>
<keyword evidence="3" id="KW-1185">Reference proteome</keyword>
<dbReference type="AlphaFoldDB" id="A0A8H5LT29"/>
<sequence>MSPPHSRDNKRKPSLINTTFEALTSFALARDDLSPTSKPSSSPASPTVMSFTSNATSGDAAASDGYFTSFREKQTRSRPCSTSVSSLDRERCTSAWGSFSSAAWCSTPGDAAVVLIASNIQSGMQQHK</sequence>
<reference evidence="2 3" key="1">
    <citation type="journal article" date="2020" name="ISME J.">
        <title>Uncovering the hidden diversity of litter-decomposition mechanisms in mushroom-forming fungi.</title>
        <authorList>
            <person name="Floudas D."/>
            <person name="Bentzer J."/>
            <person name="Ahren D."/>
            <person name="Johansson T."/>
            <person name="Persson P."/>
            <person name="Tunlid A."/>
        </authorList>
    </citation>
    <scope>NUCLEOTIDE SEQUENCE [LARGE SCALE GENOMIC DNA]</scope>
    <source>
        <strain evidence="2 3">CBS 291.85</strain>
    </source>
</reference>
<dbReference type="EMBL" id="JAACJM010000015">
    <property type="protein sequence ID" value="KAF5368483.1"/>
    <property type="molecule type" value="Genomic_DNA"/>
</dbReference>
<evidence type="ECO:0000256" key="1">
    <source>
        <dbReference type="SAM" id="MobiDB-lite"/>
    </source>
</evidence>
<dbReference type="Proteomes" id="UP000559256">
    <property type="component" value="Unassembled WGS sequence"/>
</dbReference>
<organism evidence="2 3">
    <name type="scientific">Tetrapyrgos nigripes</name>
    <dbReference type="NCBI Taxonomy" id="182062"/>
    <lineage>
        <taxon>Eukaryota</taxon>
        <taxon>Fungi</taxon>
        <taxon>Dikarya</taxon>
        <taxon>Basidiomycota</taxon>
        <taxon>Agaricomycotina</taxon>
        <taxon>Agaricomycetes</taxon>
        <taxon>Agaricomycetidae</taxon>
        <taxon>Agaricales</taxon>
        <taxon>Marasmiineae</taxon>
        <taxon>Marasmiaceae</taxon>
        <taxon>Tetrapyrgos</taxon>
    </lineage>
</organism>
<feature type="region of interest" description="Disordered" evidence="1">
    <location>
        <begin position="31"/>
        <end position="63"/>
    </location>
</feature>